<dbReference type="Gene3D" id="2.160.20.10">
    <property type="entry name" value="Single-stranded right-handed beta-helix, Pectin lyase-like"/>
    <property type="match status" value="1"/>
</dbReference>
<dbReference type="AlphaFoldDB" id="A0A8J5M1I9"/>
<name>A0A8J5M1I9_ZINOF</name>
<dbReference type="SUPFAM" id="SSF51126">
    <property type="entry name" value="Pectin lyase-like"/>
    <property type="match status" value="1"/>
</dbReference>
<dbReference type="GO" id="GO:0004650">
    <property type="term" value="F:polygalacturonase activity"/>
    <property type="evidence" value="ECO:0007669"/>
    <property type="project" value="InterPro"/>
</dbReference>
<reference evidence="1 2" key="1">
    <citation type="submission" date="2020-08" db="EMBL/GenBank/DDBJ databases">
        <title>Plant Genome Project.</title>
        <authorList>
            <person name="Zhang R.-G."/>
        </authorList>
    </citation>
    <scope>NUCLEOTIDE SEQUENCE [LARGE SCALE GENOMIC DNA]</scope>
    <source>
        <tissue evidence="1">Rhizome</tissue>
    </source>
</reference>
<evidence type="ECO:0000313" key="1">
    <source>
        <dbReference type="EMBL" id="KAG6531581.1"/>
    </source>
</evidence>
<dbReference type="InterPro" id="IPR012334">
    <property type="entry name" value="Pectin_lyas_fold"/>
</dbReference>
<keyword evidence="2" id="KW-1185">Reference proteome</keyword>
<evidence type="ECO:0000313" key="2">
    <source>
        <dbReference type="Proteomes" id="UP000734854"/>
    </source>
</evidence>
<dbReference type="Proteomes" id="UP000734854">
    <property type="component" value="Unassembled WGS sequence"/>
</dbReference>
<dbReference type="PANTHER" id="PTHR33928:SF7">
    <property type="entry name" value="POLYGALACTURONASE QRT3"/>
    <property type="match status" value="1"/>
</dbReference>
<accession>A0A8J5M1I9</accession>
<evidence type="ECO:0008006" key="3">
    <source>
        <dbReference type="Google" id="ProtNLM"/>
    </source>
</evidence>
<proteinExistence type="predicted"/>
<dbReference type="EMBL" id="JACMSC010000002">
    <property type="protein sequence ID" value="KAG6531581.1"/>
    <property type="molecule type" value="Genomic_DNA"/>
</dbReference>
<organism evidence="1 2">
    <name type="scientific">Zingiber officinale</name>
    <name type="common">Ginger</name>
    <name type="synonym">Amomum zingiber</name>
    <dbReference type="NCBI Taxonomy" id="94328"/>
    <lineage>
        <taxon>Eukaryota</taxon>
        <taxon>Viridiplantae</taxon>
        <taxon>Streptophyta</taxon>
        <taxon>Embryophyta</taxon>
        <taxon>Tracheophyta</taxon>
        <taxon>Spermatophyta</taxon>
        <taxon>Magnoliopsida</taxon>
        <taxon>Liliopsida</taxon>
        <taxon>Zingiberales</taxon>
        <taxon>Zingiberaceae</taxon>
        <taxon>Zingiber</taxon>
    </lineage>
</organism>
<comment type="caution">
    <text evidence="1">The sequence shown here is derived from an EMBL/GenBank/DDBJ whole genome shotgun (WGS) entry which is preliminary data.</text>
</comment>
<protein>
    <recommendedName>
        <fullName evidence="3">Pectate lyase superfamily protein domain-containing protein</fullName>
    </recommendedName>
</protein>
<dbReference type="InterPro" id="IPR011050">
    <property type="entry name" value="Pectin_lyase_fold/virulence"/>
</dbReference>
<sequence length="576" mass="60510">MQKSKPRIYHVTEYGADPTGKADSTKAIRKAVADACAATTGQWLIAGVNNLGGAEVHLDGGLYLIDAPITLPAGSGNIKIHGGSLRASDDFPTDRYLIELSASPNVSSQTNTTIGDGAASSSYNYEYVTLRGLLLDANYRGGGITVVDGLRTVIDDCYIVHFASEAVSVLSGHETLIRASFIGQHITAGGDPGEKNFSGTGISLAGNDNIVTDVVIFSAGVGILVSGQANIFTGVHCYNKATGFGGTGIYLKLPGLTQTRITNCYLDYTGIVAEDPVQLLISSSFFLGDANVVLKSINGVAKGVEIVDNMFAGGDSGIDIVALEGNFTDVDQVNVNRNTAKGMTVRGTAARAAVHGNGTRWEVDFSPVLLFPDRIGNVQYALQSDTAFCRHALRTVSGNAVVIESDVAVQGTVHVEVNQAPANGVIERVKLGHAVACSPHSDVAKSDSILAPTGKLRSEARVAQLGQQIPRKLPASRSFFAAISLSLPLPDCGSAEASITSLSDPRVDLTPQLGRTSLSFPLPELYCPIVLATDLTPQPLFVRMFGPSSTSHCSFLKLTTAGKYEITTVGYVQDSK</sequence>
<dbReference type="InterPro" id="IPR039279">
    <property type="entry name" value="QRT3-like"/>
</dbReference>
<dbReference type="PANTHER" id="PTHR33928">
    <property type="entry name" value="POLYGALACTURONASE QRT3"/>
    <property type="match status" value="1"/>
</dbReference>
<gene>
    <name evidence="1" type="ORF">ZIOFF_005396</name>
</gene>